<evidence type="ECO:0000313" key="10">
    <source>
        <dbReference type="Proteomes" id="UP000805614"/>
    </source>
</evidence>
<gene>
    <name evidence="9" type="ORF">HKK74_22565</name>
</gene>
<keyword evidence="5 7" id="KW-1133">Transmembrane helix</keyword>
<protein>
    <submittedName>
        <fullName evidence="9">Sugar ABC transporter permease</fullName>
    </submittedName>
</protein>
<evidence type="ECO:0000256" key="3">
    <source>
        <dbReference type="ARBA" id="ARBA00022475"/>
    </source>
</evidence>
<evidence type="ECO:0000256" key="1">
    <source>
        <dbReference type="ARBA" id="ARBA00004651"/>
    </source>
</evidence>
<dbReference type="Pfam" id="PF00528">
    <property type="entry name" value="BPD_transp_1"/>
    <property type="match status" value="1"/>
</dbReference>
<keyword evidence="2 7" id="KW-0813">Transport</keyword>
<evidence type="ECO:0000256" key="4">
    <source>
        <dbReference type="ARBA" id="ARBA00022692"/>
    </source>
</evidence>
<evidence type="ECO:0000256" key="7">
    <source>
        <dbReference type="RuleBase" id="RU363032"/>
    </source>
</evidence>
<dbReference type="RefSeq" id="WP_187245256.1">
    <property type="nucleotide sequence ID" value="NZ_BAAAOK010000019.1"/>
</dbReference>
<comment type="subcellular location">
    <subcellularLocation>
        <location evidence="1 7">Cell membrane</location>
        <topology evidence="1 7">Multi-pass membrane protein</topology>
    </subcellularLocation>
</comment>
<feature type="transmembrane region" description="Helical" evidence="7">
    <location>
        <begin position="84"/>
        <end position="112"/>
    </location>
</feature>
<dbReference type="Gene3D" id="1.10.3720.10">
    <property type="entry name" value="MetI-like"/>
    <property type="match status" value="1"/>
</dbReference>
<dbReference type="InterPro" id="IPR035906">
    <property type="entry name" value="MetI-like_sf"/>
</dbReference>
<evidence type="ECO:0000259" key="8">
    <source>
        <dbReference type="PROSITE" id="PS50928"/>
    </source>
</evidence>
<feature type="transmembrane region" description="Helical" evidence="7">
    <location>
        <begin position="25"/>
        <end position="54"/>
    </location>
</feature>
<keyword evidence="10" id="KW-1185">Reference proteome</keyword>
<evidence type="ECO:0000256" key="6">
    <source>
        <dbReference type="ARBA" id="ARBA00023136"/>
    </source>
</evidence>
<dbReference type="SUPFAM" id="SSF161098">
    <property type="entry name" value="MetI-like"/>
    <property type="match status" value="1"/>
</dbReference>
<keyword evidence="4 7" id="KW-0812">Transmembrane</keyword>
<evidence type="ECO:0000256" key="2">
    <source>
        <dbReference type="ARBA" id="ARBA00022448"/>
    </source>
</evidence>
<proteinExistence type="inferred from homology"/>
<dbReference type="PROSITE" id="PS50928">
    <property type="entry name" value="ABC_TM1"/>
    <property type="match status" value="1"/>
</dbReference>
<evidence type="ECO:0000256" key="5">
    <source>
        <dbReference type="ARBA" id="ARBA00022989"/>
    </source>
</evidence>
<feature type="transmembrane region" description="Helical" evidence="7">
    <location>
        <begin position="168"/>
        <end position="193"/>
    </location>
</feature>
<comment type="similarity">
    <text evidence="7">Belongs to the binding-protein-dependent transport system permease family.</text>
</comment>
<reference evidence="9 10" key="1">
    <citation type="submission" date="2020-06" db="EMBL/GenBank/DDBJ databases">
        <title>Actinomadura xiongansis sp. nov., isolated from soil of Baiyangdian.</title>
        <authorList>
            <person name="Zhang X."/>
        </authorList>
    </citation>
    <scope>NUCLEOTIDE SEQUENCE [LARGE SCALE GENOMIC DNA]</scope>
    <source>
        <strain evidence="9 10">HBUM206468</strain>
    </source>
</reference>
<dbReference type="InterPro" id="IPR000515">
    <property type="entry name" value="MetI-like"/>
</dbReference>
<dbReference type="CDD" id="cd06261">
    <property type="entry name" value="TM_PBP2"/>
    <property type="match status" value="1"/>
</dbReference>
<dbReference type="PANTHER" id="PTHR43005:SF1">
    <property type="entry name" value="SPERMIDINE_PUTRESCINE TRANSPORT SYSTEM PERMEASE PROTEIN"/>
    <property type="match status" value="1"/>
</dbReference>
<dbReference type="EMBL" id="JABVEC010000017">
    <property type="protein sequence ID" value="MBC6468256.1"/>
    <property type="molecule type" value="Genomic_DNA"/>
</dbReference>
<feature type="domain" description="ABC transmembrane type-1" evidence="8">
    <location>
        <begin position="89"/>
        <end position="299"/>
    </location>
</feature>
<keyword evidence="3" id="KW-1003">Cell membrane</keyword>
<comment type="caution">
    <text evidence="9">The sequence shown here is derived from an EMBL/GenBank/DDBJ whole genome shotgun (WGS) entry which is preliminary data.</text>
</comment>
<feature type="transmembrane region" description="Helical" evidence="7">
    <location>
        <begin position="238"/>
        <end position="259"/>
    </location>
</feature>
<feature type="transmembrane region" description="Helical" evidence="7">
    <location>
        <begin position="279"/>
        <end position="300"/>
    </location>
</feature>
<dbReference type="PANTHER" id="PTHR43005">
    <property type="entry name" value="BLR7065 PROTEIN"/>
    <property type="match status" value="1"/>
</dbReference>
<evidence type="ECO:0000313" key="9">
    <source>
        <dbReference type="EMBL" id="MBC6468256.1"/>
    </source>
</evidence>
<sequence>MAASASAASPRPAARPARGRRGSALGWAIPMAPAAGLLALFFVGPILWCFWAAFTNLALTGASASDPEMVGLANFREMFADGDFYSAAMLTVAFVAGSAIIGQNCLGLILAMLMRSRKAVVRTVVGGIVVSAWVVPEIVAGFMWYAFLADEGTLNSALTAVGLPANEWLYELPLLSVIIANVWRGTAFSMLVYSAALSEVPDDLHEAAAVDGASAVQRLRHITLPLIKRAAMTNLMTITLQTLSVFTLIFVMTGGGPGIKSQTLPLYMYQEAFKFSQLGYGTAVAIVMLTIGAVFSAIYLRLLRNEV</sequence>
<name>A0ABR7LTT4_9ACTN</name>
<organism evidence="9 10">
    <name type="scientific">Actinomadura alba</name>
    <dbReference type="NCBI Taxonomy" id="406431"/>
    <lineage>
        <taxon>Bacteria</taxon>
        <taxon>Bacillati</taxon>
        <taxon>Actinomycetota</taxon>
        <taxon>Actinomycetes</taxon>
        <taxon>Streptosporangiales</taxon>
        <taxon>Thermomonosporaceae</taxon>
        <taxon>Actinomadura</taxon>
    </lineage>
</organism>
<feature type="transmembrane region" description="Helical" evidence="7">
    <location>
        <begin position="124"/>
        <end position="148"/>
    </location>
</feature>
<keyword evidence="6 7" id="KW-0472">Membrane</keyword>
<dbReference type="Proteomes" id="UP000805614">
    <property type="component" value="Unassembled WGS sequence"/>
</dbReference>
<accession>A0ABR7LTT4</accession>